<dbReference type="Gene3D" id="1.10.10.10">
    <property type="entry name" value="Winged helix-like DNA-binding domain superfamily/Winged helix DNA-binding domain"/>
    <property type="match status" value="1"/>
</dbReference>
<evidence type="ECO:0000259" key="5">
    <source>
        <dbReference type="PROSITE" id="PS50949"/>
    </source>
</evidence>
<keyword evidence="2" id="KW-0238">DNA-binding</keyword>
<dbReference type="Pfam" id="PF07729">
    <property type="entry name" value="FCD"/>
    <property type="match status" value="1"/>
</dbReference>
<sequence length="261" mass="28286">MDRAVARRRGRNGGAVPNLTGFEAGAPRRREKLAVAVVDALRHRIANGALPVGAQLPTEQRLIEEFNVSRTVVREAIAELRARGLVEPRQGVGVFVTPSVEPAPGLLSGDFTRLSEVLELLEFRTGVEIEAAGLAALRRSSRQEAEILLAHERVIAAVDSGGNAVDADFALHLAIAAATNNHFYSDVLTYLGQRTIPRSRLGDSAETTTAYLRKVIAEHARIIEAIERQDPDGARLAMRHHLTESQRRYRGLGGLPADSAS</sequence>
<dbReference type="InterPro" id="IPR011711">
    <property type="entry name" value="GntR_C"/>
</dbReference>
<dbReference type="SMART" id="SM00895">
    <property type="entry name" value="FCD"/>
    <property type="match status" value="1"/>
</dbReference>
<dbReference type="GO" id="GO:0003677">
    <property type="term" value="F:DNA binding"/>
    <property type="evidence" value="ECO:0007669"/>
    <property type="project" value="UniProtKB-KW"/>
</dbReference>
<comment type="caution">
    <text evidence="6">The sequence shown here is derived from an EMBL/GenBank/DDBJ whole genome shotgun (WGS) entry which is preliminary data.</text>
</comment>
<dbReference type="EMBL" id="JAEKLZ010000481">
    <property type="protein sequence ID" value="MBW8729025.1"/>
    <property type="molecule type" value="Genomic_DNA"/>
</dbReference>
<dbReference type="AlphaFoldDB" id="A0A952FTI1"/>
<dbReference type="SUPFAM" id="SSF46785">
    <property type="entry name" value="Winged helix' DNA-binding domain"/>
    <property type="match status" value="1"/>
</dbReference>
<dbReference type="InterPro" id="IPR000524">
    <property type="entry name" value="Tscrpt_reg_HTH_GntR"/>
</dbReference>
<dbReference type="InterPro" id="IPR036388">
    <property type="entry name" value="WH-like_DNA-bd_sf"/>
</dbReference>
<evidence type="ECO:0000256" key="1">
    <source>
        <dbReference type="ARBA" id="ARBA00023015"/>
    </source>
</evidence>
<accession>A0A952FTI1</accession>
<dbReference type="SUPFAM" id="SSF48008">
    <property type="entry name" value="GntR ligand-binding domain-like"/>
    <property type="match status" value="1"/>
</dbReference>
<dbReference type="PROSITE" id="PS50949">
    <property type="entry name" value="HTH_GNTR"/>
    <property type="match status" value="1"/>
</dbReference>
<proteinExistence type="predicted"/>
<protein>
    <submittedName>
        <fullName evidence="6">FadR family transcriptional regulator</fullName>
    </submittedName>
</protein>
<evidence type="ECO:0000256" key="4">
    <source>
        <dbReference type="SAM" id="MobiDB-lite"/>
    </source>
</evidence>
<dbReference type="Pfam" id="PF00392">
    <property type="entry name" value="GntR"/>
    <property type="match status" value="1"/>
</dbReference>
<gene>
    <name evidence="6" type="ORF">JF625_28235</name>
</gene>
<feature type="region of interest" description="Disordered" evidence="4">
    <location>
        <begin position="1"/>
        <end position="22"/>
    </location>
</feature>
<dbReference type="PRINTS" id="PR00035">
    <property type="entry name" value="HTHGNTR"/>
</dbReference>
<evidence type="ECO:0000313" key="7">
    <source>
        <dbReference type="Proteomes" id="UP000700706"/>
    </source>
</evidence>
<evidence type="ECO:0000256" key="3">
    <source>
        <dbReference type="ARBA" id="ARBA00023163"/>
    </source>
</evidence>
<dbReference type="PANTHER" id="PTHR43537">
    <property type="entry name" value="TRANSCRIPTIONAL REGULATOR, GNTR FAMILY"/>
    <property type="match status" value="1"/>
</dbReference>
<feature type="compositionally biased region" description="Basic residues" evidence="4">
    <location>
        <begin position="1"/>
        <end position="11"/>
    </location>
</feature>
<name>A0A952FTI1_9PROT</name>
<evidence type="ECO:0000256" key="2">
    <source>
        <dbReference type="ARBA" id="ARBA00023125"/>
    </source>
</evidence>
<reference evidence="6" key="1">
    <citation type="submission" date="2020-06" db="EMBL/GenBank/DDBJ databases">
        <title>Stable isotope informed genome-resolved metagenomics uncovers potential trophic interactions in rhizosphere soil.</title>
        <authorList>
            <person name="Starr E.P."/>
            <person name="Shi S."/>
            <person name="Blazewicz S.J."/>
            <person name="Koch B.J."/>
            <person name="Probst A.J."/>
            <person name="Hungate B.A."/>
            <person name="Pett-Ridge J."/>
            <person name="Firestone M.K."/>
            <person name="Banfield J.F."/>
        </authorList>
    </citation>
    <scope>NUCLEOTIDE SEQUENCE</scope>
    <source>
        <strain evidence="6">YM_69_17</strain>
    </source>
</reference>
<dbReference type="SMART" id="SM00345">
    <property type="entry name" value="HTH_GNTR"/>
    <property type="match status" value="1"/>
</dbReference>
<keyword evidence="1" id="KW-0805">Transcription regulation</keyword>
<feature type="domain" description="HTH gntR-type" evidence="5">
    <location>
        <begin position="31"/>
        <end position="99"/>
    </location>
</feature>
<dbReference type="Gene3D" id="1.20.120.530">
    <property type="entry name" value="GntR ligand-binding domain-like"/>
    <property type="match status" value="1"/>
</dbReference>
<dbReference type="InterPro" id="IPR008920">
    <property type="entry name" value="TF_FadR/GntR_C"/>
</dbReference>
<dbReference type="CDD" id="cd07377">
    <property type="entry name" value="WHTH_GntR"/>
    <property type="match status" value="1"/>
</dbReference>
<keyword evidence="3" id="KW-0804">Transcription</keyword>
<dbReference type="Proteomes" id="UP000700706">
    <property type="component" value="Unassembled WGS sequence"/>
</dbReference>
<dbReference type="GO" id="GO:0003700">
    <property type="term" value="F:DNA-binding transcription factor activity"/>
    <property type="evidence" value="ECO:0007669"/>
    <property type="project" value="InterPro"/>
</dbReference>
<dbReference type="InterPro" id="IPR036390">
    <property type="entry name" value="WH_DNA-bd_sf"/>
</dbReference>
<organism evidence="6 7">
    <name type="scientific">Inquilinus limosus</name>
    <dbReference type="NCBI Taxonomy" id="171674"/>
    <lineage>
        <taxon>Bacteria</taxon>
        <taxon>Pseudomonadati</taxon>
        <taxon>Pseudomonadota</taxon>
        <taxon>Alphaproteobacteria</taxon>
        <taxon>Rhodospirillales</taxon>
        <taxon>Rhodospirillaceae</taxon>
        <taxon>Inquilinus</taxon>
    </lineage>
</organism>
<evidence type="ECO:0000313" key="6">
    <source>
        <dbReference type="EMBL" id="MBW8729025.1"/>
    </source>
</evidence>
<dbReference type="PANTHER" id="PTHR43537:SF5">
    <property type="entry name" value="UXU OPERON TRANSCRIPTIONAL REGULATOR"/>
    <property type="match status" value="1"/>
</dbReference>